<feature type="compositionally biased region" description="Basic and acidic residues" evidence="1">
    <location>
        <begin position="115"/>
        <end position="124"/>
    </location>
</feature>
<gene>
    <name evidence="2" type="ORF">INT43_003386</name>
</gene>
<evidence type="ECO:0000256" key="1">
    <source>
        <dbReference type="SAM" id="MobiDB-lite"/>
    </source>
</evidence>
<organism evidence="2 3">
    <name type="scientific">Mortierella isabellina</name>
    <name type="common">Filamentous fungus</name>
    <name type="synonym">Umbelopsis isabellina</name>
    <dbReference type="NCBI Taxonomy" id="91625"/>
    <lineage>
        <taxon>Eukaryota</taxon>
        <taxon>Fungi</taxon>
        <taxon>Fungi incertae sedis</taxon>
        <taxon>Mucoromycota</taxon>
        <taxon>Mucoromycotina</taxon>
        <taxon>Umbelopsidomycetes</taxon>
        <taxon>Umbelopsidales</taxon>
        <taxon>Umbelopsidaceae</taxon>
        <taxon>Umbelopsis</taxon>
    </lineage>
</organism>
<evidence type="ECO:0000313" key="2">
    <source>
        <dbReference type="EMBL" id="KAG2178133.1"/>
    </source>
</evidence>
<dbReference type="Proteomes" id="UP000654370">
    <property type="component" value="Unassembled WGS sequence"/>
</dbReference>
<keyword evidence="3" id="KW-1185">Reference proteome</keyword>
<evidence type="ECO:0000313" key="3">
    <source>
        <dbReference type="Proteomes" id="UP000654370"/>
    </source>
</evidence>
<reference evidence="2" key="1">
    <citation type="submission" date="2020-12" db="EMBL/GenBank/DDBJ databases">
        <title>Metabolic potential, ecology and presence of endohyphal bacteria is reflected in genomic diversity of Mucoromycotina.</title>
        <authorList>
            <person name="Muszewska A."/>
            <person name="Okrasinska A."/>
            <person name="Steczkiewicz K."/>
            <person name="Drgas O."/>
            <person name="Orlowska M."/>
            <person name="Perlinska-Lenart U."/>
            <person name="Aleksandrzak-Piekarczyk T."/>
            <person name="Szatraj K."/>
            <person name="Zielenkiewicz U."/>
            <person name="Pilsyk S."/>
            <person name="Malc E."/>
            <person name="Mieczkowski P."/>
            <person name="Kruszewska J.S."/>
            <person name="Biernat P."/>
            <person name="Pawlowska J."/>
        </authorList>
    </citation>
    <scope>NUCLEOTIDE SEQUENCE</scope>
    <source>
        <strain evidence="2">WA0000067209</strain>
    </source>
</reference>
<accession>A0A8H7UFN0</accession>
<dbReference type="OrthoDB" id="2210039at2759"/>
<dbReference type="EMBL" id="JAEPQZ010000008">
    <property type="protein sequence ID" value="KAG2178133.1"/>
    <property type="molecule type" value="Genomic_DNA"/>
</dbReference>
<protein>
    <submittedName>
        <fullName evidence="2">Uncharacterized protein</fullName>
    </submittedName>
</protein>
<name>A0A8H7UFN0_MORIS</name>
<proteinExistence type="predicted"/>
<comment type="caution">
    <text evidence="2">The sequence shown here is derived from an EMBL/GenBank/DDBJ whole genome shotgun (WGS) entry which is preliminary data.</text>
</comment>
<feature type="region of interest" description="Disordered" evidence="1">
    <location>
        <begin position="94"/>
        <end position="124"/>
    </location>
</feature>
<sequence length="164" mass="18693">MSIPRQSYSRQKIASRPRSMSVTHDFECRLFDSPYRSVYNDDDNIGYSSYTSYSSYNSYGYEPFPVLVMAKQQGFVFNEELLVSPVRRRSGYETLASMSKSSSSSEFDENSSRSSQDELDKFVDDDNESASFRASAAKGVGLEQQTEGVVEIKLQERDCDIWPE</sequence>
<dbReference type="AlphaFoldDB" id="A0A8H7UFN0"/>